<reference evidence="4" key="2">
    <citation type="submission" date="2016-10" db="EMBL/GenBank/DDBJ databases">
        <authorList>
            <person name="Varghese N."/>
            <person name="Submissions S."/>
        </authorList>
    </citation>
    <scope>NUCLEOTIDE SEQUENCE [LARGE SCALE GENOMIC DNA]</scope>
    <source>
        <strain evidence="4">DSM 27982</strain>
    </source>
</reference>
<dbReference type="PROSITE" id="PS51658">
    <property type="entry name" value="BFN"/>
    <property type="match status" value="1"/>
</dbReference>
<evidence type="ECO:0000313" key="4">
    <source>
        <dbReference type="Proteomes" id="UP000198541"/>
    </source>
</evidence>
<feature type="domain" description="BFN" evidence="1">
    <location>
        <begin position="1"/>
        <end position="125"/>
    </location>
</feature>
<evidence type="ECO:0000313" key="2">
    <source>
        <dbReference type="EMBL" id="SDM60737.1"/>
    </source>
</evidence>
<evidence type="ECO:0000313" key="3">
    <source>
        <dbReference type="EMBL" id="SDN62194.1"/>
    </source>
</evidence>
<dbReference type="InterPro" id="IPR003729">
    <property type="entry name" value="Bi_nuclease_dom"/>
</dbReference>
<dbReference type="GO" id="GO:0004518">
    <property type="term" value="F:nuclease activity"/>
    <property type="evidence" value="ECO:0007669"/>
    <property type="project" value="InterPro"/>
</dbReference>
<dbReference type="Proteomes" id="UP000198541">
    <property type="component" value="Unassembled WGS sequence"/>
</dbReference>
<evidence type="ECO:0000313" key="5">
    <source>
        <dbReference type="Proteomes" id="UP000199671"/>
    </source>
</evidence>
<dbReference type="STRING" id="332524.SAMN04487766_104150"/>
<gene>
    <name evidence="2" type="ORF">SAMN04487766_104150</name>
    <name evidence="3" type="ORF">SAMN05216355_10861</name>
</gene>
<dbReference type="EMBL" id="FNHU01000004">
    <property type="protein sequence ID" value="SDM60737.1"/>
    <property type="molecule type" value="Genomic_DNA"/>
</dbReference>
<dbReference type="SUPFAM" id="SSF103256">
    <property type="entry name" value="Hypothetical protein TM0160"/>
    <property type="match status" value="1"/>
</dbReference>
<name>A0A1G9ULJ2_9ACTO</name>
<accession>A0A1G9ULJ2</accession>
<proteinExistence type="predicted"/>
<dbReference type="Proteomes" id="UP000199671">
    <property type="component" value="Unassembled WGS sequence"/>
</dbReference>
<protein>
    <submittedName>
        <fullName evidence="2">Bifunctional DNase/RNase</fullName>
    </submittedName>
</protein>
<sequence length="152" mass="15559">MGVRSTAPDSGLVAVLMEDGGPGMLAVPVGARDGLLLSAPDWSRGPSWAPFLSACVEAFGSTVLHVVLDVDADGGMCAAAVLDADTPALSTAVPCTPSDGLVLAGALSVPILATSALLRLRGIDLGEEALQRRLRQWRRALDDVVPEDASSL</sequence>
<dbReference type="InterPro" id="IPR036104">
    <property type="entry name" value="BFN_sf"/>
</dbReference>
<keyword evidence="4" id="KW-1185">Reference proteome</keyword>
<evidence type="ECO:0000259" key="1">
    <source>
        <dbReference type="PROSITE" id="PS51658"/>
    </source>
</evidence>
<dbReference type="AlphaFoldDB" id="A0A1G9ULJ2"/>
<reference evidence="2 5" key="1">
    <citation type="submission" date="2016-10" db="EMBL/GenBank/DDBJ databases">
        <authorList>
            <person name="de Groot N.N."/>
        </authorList>
    </citation>
    <scope>NUCLEOTIDE SEQUENCE [LARGE SCALE GENOMIC DNA]</scope>
    <source>
        <strain evidence="3">DSM 27982</strain>
        <strain evidence="2 5">KPR-7B</strain>
    </source>
</reference>
<dbReference type="EMBL" id="FNIM01000008">
    <property type="protein sequence ID" value="SDN62194.1"/>
    <property type="molecule type" value="Genomic_DNA"/>
</dbReference>
<dbReference type="Gene3D" id="3.10.690.10">
    <property type="entry name" value="Bifunctional nuclease domain"/>
    <property type="match status" value="1"/>
</dbReference>
<organism evidence="2 5">
    <name type="scientific">Actinomyces ruminicola</name>
    <dbReference type="NCBI Taxonomy" id="332524"/>
    <lineage>
        <taxon>Bacteria</taxon>
        <taxon>Bacillati</taxon>
        <taxon>Actinomycetota</taxon>
        <taxon>Actinomycetes</taxon>
        <taxon>Actinomycetales</taxon>
        <taxon>Actinomycetaceae</taxon>
        <taxon>Actinomyces</taxon>
    </lineage>
</organism>